<sequence length="287" mass="30249">AAKAFKLDEKTGELRTTGVGLDSEAADGWSTLTGSSEVSHGPLGPADPSRSRLSRPGNPRHRPGAGRQRQRQPADLPGCRRLLGADPQRPVAQLADSSTSRCGRDLGEAGRVAYELLSHRRLFRVEPSSGGCSPRRGLPSEAAGWAITASWCAPPIWTASRSSGAPAPCTRASEWRRRAAPLFPAPAYSASISESAPAGSEVVRLTARAAKGGGAVVIFTLRSAGGAAEKGGFAGRACCCSSWTVRRVSFELPTSLITRPLKCIIWLSGQPTQHPAPTLKFQSRSEC</sequence>
<accession>A0A1I8FCW6</accession>
<evidence type="ECO:0000313" key="2">
    <source>
        <dbReference type="Proteomes" id="UP000095280"/>
    </source>
</evidence>
<feature type="region of interest" description="Disordered" evidence="1">
    <location>
        <begin position="1"/>
        <end position="102"/>
    </location>
</feature>
<dbReference type="Proteomes" id="UP000095280">
    <property type="component" value="Unplaced"/>
</dbReference>
<dbReference type="AlphaFoldDB" id="A0A1I8FCW6"/>
<evidence type="ECO:0000313" key="3">
    <source>
        <dbReference type="WBParaSite" id="maker-unitig_28925-snap-gene-0.2-mRNA-1"/>
    </source>
</evidence>
<dbReference type="WBParaSite" id="maker-unitig_28925-snap-gene-0.2-mRNA-1">
    <property type="protein sequence ID" value="maker-unitig_28925-snap-gene-0.2-mRNA-1"/>
    <property type="gene ID" value="maker-unitig_28925-snap-gene-0.2"/>
</dbReference>
<reference evidence="3" key="1">
    <citation type="submission" date="2016-11" db="UniProtKB">
        <authorList>
            <consortium name="WormBaseParasite"/>
        </authorList>
    </citation>
    <scope>IDENTIFICATION</scope>
</reference>
<feature type="compositionally biased region" description="Basic and acidic residues" evidence="1">
    <location>
        <begin position="1"/>
        <end position="13"/>
    </location>
</feature>
<feature type="compositionally biased region" description="Basic residues" evidence="1">
    <location>
        <begin position="58"/>
        <end position="70"/>
    </location>
</feature>
<organism evidence="2 3">
    <name type="scientific">Macrostomum lignano</name>
    <dbReference type="NCBI Taxonomy" id="282301"/>
    <lineage>
        <taxon>Eukaryota</taxon>
        <taxon>Metazoa</taxon>
        <taxon>Spiralia</taxon>
        <taxon>Lophotrochozoa</taxon>
        <taxon>Platyhelminthes</taxon>
        <taxon>Rhabditophora</taxon>
        <taxon>Macrostomorpha</taxon>
        <taxon>Macrostomida</taxon>
        <taxon>Macrostomidae</taxon>
        <taxon>Macrostomum</taxon>
    </lineage>
</organism>
<keyword evidence="2" id="KW-1185">Reference proteome</keyword>
<evidence type="ECO:0000256" key="1">
    <source>
        <dbReference type="SAM" id="MobiDB-lite"/>
    </source>
</evidence>
<protein>
    <submittedName>
        <fullName evidence="3">Uncharacterized protein</fullName>
    </submittedName>
</protein>
<proteinExistence type="predicted"/>
<name>A0A1I8FCW6_9PLAT</name>